<dbReference type="GO" id="GO:0008270">
    <property type="term" value="F:zinc ion binding"/>
    <property type="evidence" value="ECO:0007669"/>
    <property type="project" value="UniProtKB-KW"/>
</dbReference>
<keyword evidence="11" id="KW-0732">Signal</keyword>
<feature type="region of interest" description="Disordered" evidence="9">
    <location>
        <begin position="285"/>
        <end position="313"/>
    </location>
</feature>
<evidence type="ECO:0000256" key="2">
    <source>
        <dbReference type="ARBA" id="ARBA00022692"/>
    </source>
</evidence>
<evidence type="ECO:0000256" key="8">
    <source>
        <dbReference type="PROSITE-ProRule" id="PRU00175"/>
    </source>
</evidence>
<protein>
    <recommendedName>
        <fullName evidence="12">RING-type domain-containing protein</fullName>
    </recommendedName>
</protein>
<proteinExistence type="predicted"/>
<feature type="signal peptide" evidence="11">
    <location>
        <begin position="1"/>
        <end position="25"/>
    </location>
</feature>
<keyword evidence="2 10" id="KW-0812">Transmembrane</keyword>
<dbReference type="InterPro" id="IPR003137">
    <property type="entry name" value="PA_domain"/>
</dbReference>
<evidence type="ECO:0000256" key="6">
    <source>
        <dbReference type="ARBA" id="ARBA00022989"/>
    </source>
</evidence>
<keyword evidence="3" id="KW-0479">Metal-binding</keyword>
<dbReference type="Gene3D" id="3.50.30.30">
    <property type="match status" value="1"/>
</dbReference>
<dbReference type="PANTHER" id="PTHR47168">
    <property type="entry name" value="RING ZINC FINGER DOMAIN SUPERFAMILY PROTEIN-RELATED"/>
    <property type="match status" value="1"/>
</dbReference>
<evidence type="ECO:0000259" key="12">
    <source>
        <dbReference type="PROSITE" id="PS50089"/>
    </source>
</evidence>
<feature type="chain" id="PRO_5001829144" description="RING-type domain-containing protein" evidence="11">
    <location>
        <begin position="26"/>
        <end position="413"/>
    </location>
</feature>
<dbReference type="OrthoDB" id="8062037at2759"/>
<dbReference type="InterPro" id="IPR001841">
    <property type="entry name" value="Znf_RING"/>
</dbReference>
<dbReference type="Pfam" id="PF13639">
    <property type="entry name" value="zf-RING_2"/>
    <property type="match status" value="1"/>
</dbReference>
<keyword evidence="7 10" id="KW-0472">Membrane</keyword>
<dbReference type="GO" id="GO:0016020">
    <property type="term" value="C:membrane"/>
    <property type="evidence" value="ECO:0007669"/>
    <property type="project" value="UniProtKB-SubCell"/>
</dbReference>
<feature type="compositionally biased region" description="Acidic residues" evidence="9">
    <location>
        <begin position="286"/>
        <end position="296"/>
    </location>
</feature>
<dbReference type="EMBL" id="KK112600">
    <property type="protein sequence ID" value="KFM58066.1"/>
    <property type="molecule type" value="Genomic_DNA"/>
</dbReference>
<dbReference type="Proteomes" id="UP000054359">
    <property type="component" value="Unassembled WGS sequence"/>
</dbReference>
<dbReference type="PANTHER" id="PTHR47168:SF1">
    <property type="entry name" value="OS02G0798600 PROTEIN"/>
    <property type="match status" value="1"/>
</dbReference>
<evidence type="ECO:0000256" key="1">
    <source>
        <dbReference type="ARBA" id="ARBA00004167"/>
    </source>
</evidence>
<dbReference type="STRING" id="407821.A0A087SYX7"/>
<evidence type="ECO:0000313" key="13">
    <source>
        <dbReference type="EMBL" id="KFM58066.1"/>
    </source>
</evidence>
<accession>A0A087SYX7</accession>
<sequence>MGFMAKLLCLSSVHFIVVFFRTVDATIEVYDPSGVRVDTIQDRQSPFDDDFAVLEGFILAADPPEACSKIAEPTFLANFTVSKFVLINGTEMCEFTTKVRNAEKAGYDVAVIFDPSPLAFEFFHVVPFPTMQINIHFVFVSYEDGVQIRSNYLYNNSIRYNYRLRIKPNTPDITYYMYLFGAVLGVCFFVMLLFMMCLLIKCIQERRRSKRNRLSSRQIKQIPTAKFSKGDHYDVCAICLEDYNEGDKLRLLPCSHAYHAKCIDPWLMNNRRNCPLCKRKITFGDSADESDSEDSELTSPAENTPLLASPSNREQSWGTFAVNPVHTINDGAIGGPSSLPDTFQYSDNSFLPADSTVTIESQSEDEHFPPEPLVNNGKDTLVPTAVNCSSADVDIINGNHEGASASGYHGLIV</sequence>
<evidence type="ECO:0000256" key="3">
    <source>
        <dbReference type="ARBA" id="ARBA00022723"/>
    </source>
</evidence>
<evidence type="ECO:0000313" key="14">
    <source>
        <dbReference type="Proteomes" id="UP000054359"/>
    </source>
</evidence>
<evidence type="ECO:0000256" key="9">
    <source>
        <dbReference type="SAM" id="MobiDB-lite"/>
    </source>
</evidence>
<evidence type="ECO:0000256" key="5">
    <source>
        <dbReference type="ARBA" id="ARBA00022833"/>
    </source>
</evidence>
<dbReference type="SMART" id="SM00184">
    <property type="entry name" value="RING"/>
    <property type="match status" value="1"/>
</dbReference>
<dbReference type="Gene3D" id="3.30.40.10">
    <property type="entry name" value="Zinc/RING finger domain, C3HC4 (zinc finger)"/>
    <property type="match status" value="1"/>
</dbReference>
<evidence type="ECO:0000256" key="7">
    <source>
        <dbReference type="ARBA" id="ARBA00023136"/>
    </source>
</evidence>
<evidence type="ECO:0000256" key="10">
    <source>
        <dbReference type="SAM" id="Phobius"/>
    </source>
</evidence>
<comment type="subcellular location">
    <subcellularLocation>
        <location evidence="1">Membrane</location>
        <topology evidence="1">Single-pass membrane protein</topology>
    </subcellularLocation>
</comment>
<dbReference type="SUPFAM" id="SSF57850">
    <property type="entry name" value="RING/U-box"/>
    <property type="match status" value="1"/>
</dbReference>
<keyword evidence="4 8" id="KW-0863">Zinc-finger</keyword>
<keyword evidence="6 10" id="KW-1133">Transmembrane helix</keyword>
<dbReference type="FunFam" id="3.30.40.10:FF:000824">
    <property type="entry name" value="E3 ubiquitin-protein ligase RNF13"/>
    <property type="match status" value="1"/>
</dbReference>
<dbReference type="InterPro" id="IPR051653">
    <property type="entry name" value="E3_ligase_sorting_rcpt"/>
</dbReference>
<dbReference type="PROSITE" id="PS50089">
    <property type="entry name" value="ZF_RING_2"/>
    <property type="match status" value="1"/>
</dbReference>
<keyword evidence="5" id="KW-0862">Zinc</keyword>
<dbReference type="Pfam" id="PF02225">
    <property type="entry name" value="PA"/>
    <property type="match status" value="1"/>
</dbReference>
<gene>
    <name evidence="13" type="ORF">X975_17159</name>
</gene>
<organism evidence="13 14">
    <name type="scientific">Stegodyphus mimosarum</name>
    <name type="common">African social velvet spider</name>
    <dbReference type="NCBI Taxonomy" id="407821"/>
    <lineage>
        <taxon>Eukaryota</taxon>
        <taxon>Metazoa</taxon>
        <taxon>Ecdysozoa</taxon>
        <taxon>Arthropoda</taxon>
        <taxon>Chelicerata</taxon>
        <taxon>Arachnida</taxon>
        <taxon>Araneae</taxon>
        <taxon>Araneomorphae</taxon>
        <taxon>Entelegynae</taxon>
        <taxon>Eresoidea</taxon>
        <taxon>Eresidae</taxon>
        <taxon>Stegodyphus</taxon>
    </lineage>
</organism>
<evidence type="ECO:0000256" key="4">
    <source>
        <dbReference type="ARBA" id="ARBA00022771"/>
    </source>
</evidence>
<reference evidence="13 14" key="1">
    <citation type="submission" date="2013-11" db="EMBL/GenBank/DDBJ databases">
        <title>Genome sequencing of Stegodyphus mimosarum.</title>
        <authorList>
            <person name="Bechsgaard J."/>
        </authorList>
    </citation>
    <scope>NUCLEOTIDE SEQUENCE [LARGE SCALE GENOMIC DNA]</scope>
</reference>
<evidence type="ECO:0000256" key="11">
    <source>
        <dbReference type="SAM" id="SignalP"/>
    </source>
</evidence>
<dbReference type="OMA" id="SHAYHAK"/>
<dbReference type="AlphaFoldDB" id="A0A087SYX7"/>
<keyword evidence="14" id="KW-1185">Reference proteome</keyword>
<dbReference type="InterPro" id="IPR013083">
    <property type="entry name" value="Znf_RING/FYVE/PHD"/>
</dbReference>
<name>A0A087SYX7_STEMI</name>
<feature type="non-terminal residue" evidence="13">
    <location>
        <position position="413"/>
    </location>
</feature>
<feature type="transmembrane region" description="Helical" evidence="10">
    <location>
        <begin position="175"/>
        <end position="203"/>
    </location>
</feature>
<feature type="domain" description="RING-type" evidence="12">
    <location>
        <begin position="236"/>
        <end position="278"/>
    </location>
</feature>